<feature type="non-terminal residue" evidence="2">
    <location>
        <position position="1"/>
    </location>
</feature>
<gene>
    <name evidence="2" type="ORF">NTEN_LOCUS11973</name>
</gene>
<evidence type="ECO:0000313" key="3">
    <source>
        <dbReference type="Proteomes" id="UP000479000"/>
    </source>
</evidence>
<name>A0A6H5GRQ0_9HEMI</name>
<evidence type="ECO:0000313" key="2">
    <source>
        <dbReference type="EMBL" id="CAB0006496.1"/>
    </source>
</evidence>
<reference evidence="2 3" key="1">
    <citation type="submission" date="2020-02" db="EMBL/GenBank/DDBJ databases">
        <authorList>
            <person name="Ferguson B K."/>
        </authorList>
    </citation>
    <scope>NUCLEOTIDE SEQUENCE [LARGE SCALE GENOMIC DNA]</scope>
</reference>
<accession>A0A6H5GRQ0</accession>
<organism evidence="2 3">
    <name type="scientific">Nesidiocoris tenuis</name>
    <dbReference type="NCBI Taxonomy" id="355587"/>
    <lineage>
        <taxon>Eukaryota</taxon>
        <taxon>Metazoa</taxon>
        <taxon>Ecdysozoa</taxon>
        <taxon>Arthropoda</taxon>
        <taxon>Hexapoda</taxon>
        <taxon>Insecta</taxon>
        <taxon>Pterygota</taxon>
        <taxon>Neoptera</taxon>
        <taxon>Paraneoptera</taxon>
        <taxon>Hemiptera</taxon>
        <taxon>Heteroptera</taxon>
        <taxon>Panheteroptera</taxon>
        <taxon>Cimicomorpha</taxon>
        <taxon>Miridae</taxon>
        <taxon>Dicyphina</taxon>
        <taxon>Nesidiocoris</taxon>
    </lineage>
</organism>
<feature type="region of interest" description="Disordered" evidence="1">
    <location>
        <begin position="99"/>
        <end position="119"/>
    </location>
</feature>
<dbReference type="EMBL" id="CADCXU010017671">
    <property type="protein sequence ID" value="CAB0006496.1"/>
    <property type="molecule type" value="Genomic_DNA"/>
</dbReference>
<sequence length="298" mass="32919">QSRLWQKTHAQPEKVHGGKLVLRRNSICRTAAVASPLRKVGALTSTAQGFSLGLVTHHMEPECQTSRPIVQLSAARSTYCTALCPPGGPLVKRWNQTSGTQLRASRLDPPADGSSRRSTRIPLSNVLNRTWPPTMSLSAPSTTPTFRLLNRAVQLFLPSRNLARQLSERRIRPQGAFEAESRPKWIFHTAKARELLRLLRMCKADESAEYPSMGSGRFGKMSLVAGQVSKTGTGRKTGAIHSRSVQKINTAIGQEAYSLANCLHGMLPNLHYGKFRDKSSIMLVTRSLVRTERITDIS</sequence>
<protein>
    <submittedName>
        <fullName evidence="2">Uncharacterized protein</fullName>
    </submittedName>
</protein>
<keyword evidence="3" id="KW-1185">Reference proteome</keyword>
<dbReference type="AlphaFoldDB" id="A0A6H5GRQ0"/>
<evidence type="ECO:0000256" key="1">
    <source>
        <dbReference type="SAM" id="MobiDB-lite"/>
    </source>
</evidence>
<dbReference type="Proteomes" id="UP000479000">
    <property type="component" value="Unassembled WGS sequence"/>
</dbReference>
<proteinExistence type="predicted"/>